<name>A0ABW4C469_9BACL</name>
<feature type="region of interest" description="Disordered" evidence="2">
    <location>
        <begin position="148"/>
        <end position="192"/>
    </location>
</feature>
<accession>A0ABW4C469</accession>
<keyword evidence="4" id="KW-1185">Reference proteome</keyword>
<comment type="caution">
    <text evidence="3">The sequence shown here is derived from an EMBL/GenBank/DDBJ whole genome shotgun (WGS) entry which is preliminary data.</text>
</comment>
<evidence type="ECO:0000313" key="3">
    <source>
        <dbReference type="EMBL" id="MFD1425497.1"/>
    </source>
</evidence>
<evidence type="ECO:0000256" key="1">
    <source>
        <dbReference type="SAM" id="Coils"/>
    </source>
</evidence>
<protein>
    <submittedName>
        <fullName evidence="3">Phage scaffolding protein</fullName>
    </submittedName>
</protein>
<evidence type="ECO:0000256" key="2">
    <source>
        <dbReference type="SAM" id="MobiDB-lite"/>
    </source>
</evidence>
<reference evidence="4" key="1">
    <citation type="journal article" date="2019" name="Int. J. Syst. Evol. Microbiol.">
        <title>The Global Catalogue of Microorganisms (GCM) 10K type strain sequencing project: providing services to taxonomists for standard genome sequencing and annotation.</title>
        <authorList>
            <consortium name="The Broad Institute Genomics Platform"/>
            <consortium name="The Broad Institute Genome Sequencing Center for Infectious Disease"/>
            <person name="Wu L."/>
            <person name="Ma J."/>
        </authorList>
    </citation>
    <scope>NUCLEOTIDE SEQUENCE [LARGE SCALE GENOMIC DNA]</scope>
    <source>
        <strain evidence="4">S1</strain>
    </source>
</reference>
<organism evidence="3 4">
    <name type="scientific">Kroppenstedtia sanguinis</name>
    <dbReference type="NCBI Taxonomy" id="1380684"/>
    <lineage>
        <taxon>Bacteria</taxon>
        <taxon>Bacillati</taxon>
        <taxon>Bacillota</taxon>
        <taxon>Bacilli</taxon>
        <taxon>Bacillales</taxon>
        <taxon>Thermoactinomycetaceae</taxon>
        <taxon>Kroppenstedtia</taxon>
    </lineage>
</organism>
<dbReference type="InterPro" id="IPR009636">
    <property type="entry name" value="SCAF"/>
</dbReference>
<dbReference type="Pfam" id="PF06810">
    <property type="entry name" value="Phage_scaffold"/>
    <property type="match status" value="1"/>
</dbReference>
<dbReference type="EMBL" id="JBHTNU010000001">
    <property type="protein sequence ID" value="MFD1425497.1"/>
    <property type="molecule type" value="Genomic_DNA"/>
</dbReference>
<dbReference type="RefSeq" id="WP_380162287.1">
    <property type="nucleotide sequence ID" value="NZ_JBHTNU010000001.1"/>
</dbReference>
<feature type="coiled-coil region" evidence="1">
    <location>
        <begin position="35"/>
        <end position="96"/>
    </location>
</feature>
<feature type="compositionally biased region" description="Polar residues" evidence="2">
    <location>
        <begin position="165"/>
        <end position="177"/>
    </location>
</feature>
<gene>
    <name evidence="3" type="ORF">ACFQ4Y_00935</name>
</gene>
<dbReference type="Proteomes" id="UP001597282">
    <property type="component" value="Unassembled WGS sequence"/>
</dbReference>
<proteinExistence type="predicted"/>
<evidence type="ECO:0000313" key="4">
    <source>
        <dbReference type="Proteomes" id="UP001597282"/>
    </source>
</evidence>
<sequence>MDLKELLGEELYKQVAEKAGEHKIAVVSDGSYIPKAKFDEKLAEVKEYKNQLQERDAQLKELGAKAKGHDELSAKIEELTAQNEKVKQEYEQKIQQQAFDHALSSALTGAKVKNEKAVRALLDTENIKMKEDKLEGLEDQLKALKESDGYLFESEESKGNPKQPIWSNGQHQKQPETPSAFANALGLKGGNN</sequence>
<keyword evidence="1" id="KW-0175">Coiled coil</keyword>